<accession>A0AAP2RID0</accession>
<reference evidence="7 8" key="1">
    <citation type="submission" date="2021-11" db="EMBL/GenBank/DDBJ databases">
        <title>Lacrimispora sp. nov. NSJ-141 isolated from human feces.</title>
        <authorList>
            <person name="Abdugheni R."/>
        </authorList>
    </citation>
    <scope>NUCLEOTIDE SEQUENCE [LARGE SCALE GENOMIC DNA]</scope>
    <source>
        <strain evidence="7 8">NSJ-141</strain>
    </source>
</reference>
<evidence type="ECO:0000313" key="7">
    <source>
        <dbReference type="EMBL" id="MCD2492004.1"/>
    </source>
</evidence>
<dbReference type="InterPro" id="IPR043428">
    <property type="entry name" value="LivM-like"/>
</dbReference>
<name>A0AAP2RID0_9FIRM</name>
<dbReference type="GO" id="GO:0005886">
    <property type="term" value="C:plasma membrane"/>
    <property type="evidence" value="ECO:0007669"/>
    <property type="project" value="UniProtKB-SubCell"/>
</dbReference>
<proteinExistence type="predicted"/>
<evidence type="ECO:0000256" key="1">
    <source>
        <dbReference type="ARBA" id="ARBA00004651"/>
    </source>
</evidence>
<dbReference type="RefSeq" id="WP_231061926.1">
    <property type="nucleotide sequence ID" value="NZ_JAJNOR010000002.1"/>
</dbReference>
<comment type="caution">
    <text evidence="7">The sequence shown here is derived from an EMBL/GenBank/DDBJ whole genome shotgun (WGS) entry which is preliminary data.</text>
</comment>
<dbReference type="AlphaFoldDB" id="A0AAP2RID0"/>
<dbReference type="GO" id="GO:0015658">
    <property type="term" value="F:branched-chain amino acid transmembrane transporter activity"/>
    <property type="evidence" value="ECO:0007669"/>
    <property type="project" value="InterPro"/>
</dbReference>
<keyword evidence="8" id="KW-1185">Reference proteome</keyword>
<keyword evidence="5 6" id="KW-0472">Membrane</keyword>
<keyword evidence="4 6" id="KW-1133">Transmembrane helix</keyword>
<evidence type="ECO:0000256" key="2">
    <source>
        <dbReference type="ARBA" id="ARBA00022475"/>
    </source>
</evidence>
<protein>
    <submittedName>
        <fullName evidence="7">Branched-chain amino acid ABC transporter permease</fullName>
    </submittedName>
</protein>
<sequence>MNTLINAVKKVYGEHKVLFLAVIVVLLLILPFLGFKKSTIRIMCRILMYCTLAGSLNMINGYSGQTCIGQAGFFCIGAYTMAILSTRFGISFWILLPLGGIMAMLVGLIVSIPTLRLKGIYLSIITMGASEVIRIVALNWESLTGGSFGIKDIPRPSAGGFLVDSPMKFYYLFLILAVIFLFISSRVIRSRAGRAWMSIREDELAAKALSVQTSYYKASNFMYGAFWAGICGAAYAPYLQYIDSTVFSLDEGFNILSMVIIGGQGTLAGPIVGSALVNFLTEILRPVGTWRFVTYALLIIIMMWLRPQGLVGASDSILAGGRIKMKSKSKKAAKESA</sequence>
<feature type="transmembrane region" description="Helical" evidence="6">
    <location>
        <begin position="221"/>
        <end position="241"/>
    </location>
</feature>
<feature type="transmembrane region" description="Helical" evidence="6">
    <location>
        <begin position="169"/>
        <end position="188"/>
    </location>
</feature>
<feature type="transmembrane region" description="Helical" evidence="6">
    <location>
        <begin position="67"/>
        <end position="84"/>
    </location>
</feature>
<dbReference type="Proteomes" id="UP001299265">
    <property type="component" value="Unassembled WGS sequence"/>
</dbReference>
<feature type="transmembrane region" description="Helical" evidence="6">
    <location>
        <begin position="253"/>
        <end position="277"/>
    </location>
</feature>
<evidence type="ECO:0000256" key="3">
    <source>
        <dbReference type="ARBA" id="ARBA00022692"/>
    </source>
</evidence>
<keyword evidence="2" id="KW-1003">Cell membrane</keyword>
<comment type="subcellular location">
    <subcellularLocation>
        <location evidence="1">Cell membrane</location>
        <topology evidence="1">Multi-pass membrane protein</topology>
    </subcellularLocation>
</comment>
<organism evidence="7 8">
    <name type="scientific">Lientehia hominis</name>
    <dbReference type="NCBI Taxonomy" id="2897778"/>
    <lineage>
        <taxon>Bacteria</taxon>
        <taxon>Bacillati</taxon>
        <taxon>Bacillota</taxon>
        <taxon>Clostridia</taxon>
        <taxon>Lachnospirales</taxon>
        <taxon>Lachnospiraceae</taxon>
        <taxon>Lientehia</taxon>
    </lineage>
</organism>
<dbReference type="CDD" id="cd06581">
    <property type="entry name" value="TM_PBP1_LivM_like"/>
    <property type="match status" value="1"/>
</dbReference>
<dbReference type="PANTHER" id="PTHR30482:SF10">
    <property type="entry name" value="HIGH-AFFINITY BRANCHED-CHAIN AMINO ACID TRANSPORT PROTEIN BRAE"/>
    <property type="match status" value="1"/>
</dbReference>
<feature type="transmembrane region" description="Helical" evidence="6">
    <location>
        <begin position="289"/>
        <end position="305"/>
    </location>
</feature>
<dbReference type="EMBL" id="JAJNOR010000002">
    <property type="protein sequence ID" value="MCD2492004.1"/>
    <property type="molecule type" value="Genomic_DNA"/>
</dbReference>
<feature type="transmembrane region" description="Helical" evidence="6">
    <location>
        <begin position="17"/>
        <end position="35"/>
    </location>
</feature>
<evidence type="ECO:0000256" key="5">
    <source>
        <dbReference type="ARBA" id="ARBA00023136"/>
    </source>
</evidence>
<evidence type="ECO:0000256" key="6">
    <source>
        <dbReference type="SAM" id="Phobius"/>
    </source>
</evidence>
<evidence type="ECO:0000313" key="8">
    <source>
        <dbReference type="Proteomes" id="UP001299265"/>
    </source>
</evidence>
<dbReference type="InterPro" id="IPR001851">
    <property type="entry name" value="ABC_transp_permease"/>
</dbReference>
<dbReference type="Pfam" id="PF02653">
    <property type="entry name" value="BPD_transp_2"/>
    <property type="match status" value="1"/>
</dbReference>
<evidence type="ECO:0000256" key="4">
    <source>
        <dbReference type="ARBA" id="ARBA00022989"/>
    </source>
</evidence>
<keyword evidence="3 6" id="KW-0812">Transmembrane</keyword>
<feature type="transmembrane region" description="Helical" evidence="6">
    <location>
        <begin position="119"/>
        <end position="137"/>
    </location>
</feature>
<feature type="transmembrane region" description="Helical" evidence="6">
    <location>
        <begin position="90"/>
        <end position="112"/>
    </location>
</feature>
<gene>
    <name evidence="7" type="ORF">LQE92_05110</name>
</gene>
<dbReference type="PANTHER" id="PTHR30482">
    <property type="entry name" value="HIGH-AFFINITY BRANCHED-CHAIN AMINO ACID TRANSPORT SYSTEM PERMEASE"/>
    <property type="match status" value="1"/>
</dbReference>